<proteinExistence type="predicted"/>
<dbReference type="SUPFAM" id="SSF53098">
    <property type="entry name" value="Ribonuclease H-like"/>
    <property type="match status" value="1"/>
</dbReference>
<dbReference type="Proteomes" id="UP000663834">
    <property type="component" value="Unassembled WGS sequence"/>
</dbReference>
<reference evidence="2" key="1">
    <citation type="submission" date="2021-02" db="EMBL/GenBank/DDBJ databases">
        <authorList>
            <person name="Nowell W R."/>
        </authorList>
    </citation>
    <scope>NUCLEOTIDE SEQUENCE</scope>
</reference>
<dbReference type="OrthoDB" id="441971at2759"/>
<accession>A0A815MYZ7</accession>
<dbReference type="GO" id="GO:0003676">
    <property type="term" value="F:nucleic acid binding"/>
    <property type="evidence" value="ECO:0007669"/>
    <property type="project" value="InterPro"/>
</dbReference>
<dbReference type="EMBL" id="CAJNOW010004828">
    <property type="protein sequence ID" value="CAF1431112.1"/>
    <property type="molecule type" value="Genomic_DNA"/>
</dbReference>
<gene>
    <name evidence="3" type="ORF">GIL414_LOCUS18725</name>
    <name evidence="2" type="ORF">KQP761_LOCUS11040</name>
</gene>
<dbReference type="InterPro" id="IPR012337">
    <property type="entry name" value="RNaseH-like_sf"/>
</dbReference>
<comment type="caution">
    <text evidence="2">The sequence shown here is derived from an EMBL/GenBank/DDBJ whole genome shotgun (WGS) entry which is preliminary data.</text>
</comment>
<dbReference type="EMBL" id="CAJOBJ010009321">
    <property type="protein sequence ID" value="CAF4135198.1"/>
    <property type="molecule type" value="Genomic_DNA"/>
</dbReference>
<feature type="domain" description="Integrase catalytic" evidence="1">
    <location>
        <begin position="37"/>
        <end position="201"/>
    </location>
</feature>
<sequence>QRYFWPSLYKDITNHIKSCIPCAQFNPRRQKTPGILKPIKPPEGVWQLVSMDFHGPITPASQRGNKYIICLTDVLSKFVITKAVRDNTTHTAVRFLKEDVISKFGTPRCILTDNGTHFTSAMMDELCKQIGITHLYSTPYHPQTNGQVERYNSTMDAKIGALSNLRKTDWDDQLPFVTYNYNASIHSTTRQLPFEMMYGRLPILPFDHQDDNVTLSYDSTHINKLHQFLSKLNEQAKINIIRNQERYKQRYDINRVDPSYNIGDLVLVKTLNIRHKFDIRYEGPFRITKQLTQKTFIIQHVKKSTLHRQVTTDVLLPIFERIY</sequence>
<dbReference type="PANTHER" id="PTHR37984:SF15">
    <property type="entry name" value="INTEGRASE CATALYTIC DOMAIN-CONTAINING PROTEIN"/>
    <property type="match status" value="1"/>
</dbReference>
<evidence type="ECO:0000259" key="1">
    <source>
        <dbReference type="PROSITE" id="PS50994"/>
    </source>
</evidence>
<dbReference type="Proteomes" id="UP000681720">
    <property type="component" value="Unassembled WGS sequence"/>
</dbReference>
<dbReference type="Pfam" id="PF00665">
    <property type="entry name" value="rve"/>
    <property type="match status" value="1"/>
</dbReference>
<evidence type="ECO:0000313" key="4">
    <source>
        <dbReference type="Proteomes" id="UP000663834"/>
    </source>
</evidence>
<protein>
    <recommendedName>
        <fullName evidence="1">Integrase catalytic domain-containing protein</fullName>
    </recommendedName>
</protein>
<organism evidence="2 4">
    <name type="scientific">Rotaria magnacalcarata</name>
    <dbReference type="NCBI Taxonomy" id="392030"/>
    <lineage>
        <taxon>Eukaryota</taxon>
        <taxon>Metazoa</taxon>
        <taxon>Spiralia</taxon>
        <taxon>Gnathifera</taxon>
        <taxon>Rotifera</taxon>
        <taxon>Eurotatoria</taxon>
        <taxon>Bdelloidea</taxon>
        <taxon>Philodinida</taxon>
        <taxon>Philodinidae</taxon>
        <taxon>Rotaria</taxon>
    </lineage>
</organism>
<dbReference type="PANTHER" id="PTHR37984">
    <property type="entry name" value="PROTEIN CBG26694"/>
    <property type="match status" value="1"/>
</dbReference>
<name>A0A815MYZ7_9BILA</name>
<dbReference type="InterPro" id="IPR050951">
    <property type="entry name" value="Retrovirus_Pol_polyprotein"/>
</dbReference>
<dbReference type="AlphaFoldDB" id="A0A815MYZ7"/>
<dbReference type="InterPro" id="IPR036397">
    <property type="entry name" value="RNaseH_sf"/>
</dbReference>
<dbReference type="Pfam" id="PF17921">
    <property type="entry name" value="Integrase_H2C2"/>
    <property type="match status" value="1"/>
</dbReference>
<dbReference type="PROSITE" id="PS50994">
    <property type="entry name" value="INTEGRASE"/>
    <property type="match status" value="1"/>
</dbReference>
<dbReference type="FunFam" id="3.30.420.10:FF:000032">
    <property type="entry name" value="Retrovirus-related Pol polyprotein from transposon 297-like Protein"/>
    <property type="match status" value="1"/>
</dbReference>
<dbReference type="GO" id="GO:0015074">
    <property type="term" value="P:DNA integration"/>
    <property type="evidence" value="ECO:0007669"/>
    <property type="project" value="InterPro"/>
</dbReference>
<evidence type="ECO:0000313" key="3">
    <source>
        <dbReference type="EMBL" id="CAF4135198.1"/>
    </source>
</evidence>
<dbReference type="InterPro" id="IPR041588">
    <property type="entry name" value="Integrase_H2C2"/>
</dbReference>
<dbReference type="Gene3D" id="3.30.420.10">
    <property type="entry name" value="Ribonuclease H-like superfamily/Ribonuclease H"/>
    <property type="match status" value="1"/>
</dbReference>
<evidence type="ECO:0000313" key="2">
    <source>
        <dbReference type="EMBL" id="CAF1431112.1"/>
    </source>
</evidence>
<feature type="non-terminal residue" evidence="2">
    <location>
        <position position="1"/>
    </location>
</feature>
<dbReference type="InterPro" id="IPR001584">
    <property type="entry name" value="Integrase_cat-core"/>
</dbReference>